<dbReference type="AlphaFoldDB" id="A0A1G4I856"/>
<name>A0A1G4I856_TRYEQ</name>
<dbReference type="RefSeq" id="XP_067079461.1">
    <property type="nucleotide sequence ID" value="XM_067223360.1"/>
</dbReference>
<protein>
    <submittedName>
        <fullName evidence="1">Zinc finger protein family member, putative</fullName>
    </submittedName>
</protein>
<reference evidence="1" key="1">
    <citation type="submission" date="2016-09" db="EMBL/GenBank/DDBJ databases">
        <authorList>
            <person name="Hebert L."/>
            <person name="Moumen B."/>
        </authorList>
    </citation>
    <scope>NUCLEOTIDE SEQUENCE [LARGE SCALE GENOMIC DNA]</scope>
    <source>
        <strain evidence="1">OVI</strain>
    </source>
</reference>
<dbReference type="EMBL" id="CZPT02000944">
    <property type="protein sequence ID" value="SCU68277.1"/>
    <property type="molecule type" value="Genomic_DNA"/>
</dbReference>
<dbReference type="Proteomes" id="UP000195570">
    <property type="component" value="Unassembled WGS sequence"/>
</dbReference>
<proteinExistence type="predicted"/>
<sequence length="85" mass="10026">MRLYLQGREKERKKNAERIVYEIKINEGRHVSGGCVSALPLRLCFVLFCCFHLHFWSLRSVFHASFLTLYYVSSPLPFMNLEAEK</sequence>
<dbReference type="VEuPathDB" id="TriTrypDB:TEOVI_000586700"/>
<organism evidence="1 2">
    <name type="scientific">Trypanosoma equiperdum</name>
    <dbReference type="NCBI Taxonomy" id="5694"/>
    <lineage>
        <taxon>Eukaryota</taxon>
        <taxon>Discoba</taxon>
        <taxon>Euglenozoa</taxon>
        <taxon>Kinetoplastea</taxon>
        <taxon>Metakinetoplastina</taxon>
        <taxon>Trypanosomatida</taxon>
        <taxon>Trypanosomatidae</taxon>
        <taxon>Trypanosoma</taxon>
    </lineage>
</organism>
<gene>
    <name evidence="1" type="ORF">TEOVI_000586700</name>
</gene>
<keyword evidence="2" id="KW-1185">Reference proteome</keyword>
<dbReference type="GeneID" id="92379806"/>
<evidence type="ECO:0000313" key="1">
    <source>
        <dbReference type="EMBL" id="SCU68277.1"/>
    </source>
</evidence>
<evidence type="ECO:0000313" key="2">
    <source>
        <dbReference type="Proteomes" id="UP000195570"/>
    </source>
</evidence>
<comment type="caution">
    <text evidence="1">The sequence shown here is derived from an EMBL/GenBank/DDBJ whole genome shotgun (WGS) entry which is preliminary data.</text>
</comment>
<accession>A0A1G4I856</accession>